<dbReference type="OrthoDB" id="1164701at2"/>
<feature type="chain" id="PRO_5023061754" evidence="1">
    <location>
        <begin position="24"/>
        <end position="397"/>
    </location>
</feature>
<dbReference type="EMBL" id="VSDQ01000729">
    <property type="protein sequence ID" value="TYA69822.1"/>
    <property type="molecule type" value="Genomic_DNA"/>
</dbReference>
<sequence>MKTKANFITTLILTILISAFGFSQNTIEIDGIVMDDSNYPVPYANLKLTTKYKGTMTNEDGAFLFEILKSEVNDSLEISCMGYEATKIKISDYLNESEKIIRLKESIVELDEIKILAAGDYVQNALKNLKTTTIGKPHQLTMLYRRASSEEGKARFFVEHYMKILDKGPSVKDIISIEVLEGRKSADYRFFKKKEFRHSVIPMTIRNPIRQYLPMKKMTWKKIGDTSYDTEDVVIIEGRPPKGAHKFMANGQPFKLYIGVDTFSVYKIENEANNSLYVYKKNRDGKLYLAYHSRQWTSKEKITPELQRRLGKPEAKIAATYKHEVFVLDIETNRKKMRVRHQEEAMKTDMADLKVPYNANFWSTFVAPPDTNYFKGIKSELESNYGVPLEKQFLYSN</sequence>
<keyword evidence="3" id="KW-1185">Reference proteome</keyword>
<gene>
    <name evidence="2" type="ORF">FUA24_21240</name>
</gene>
<keyword evidence="2" id="KW-0121">Carboxypeptidase</keyword>
<dbReference type="AlphaFoldDB" id="A0A5D0HKJ2"/>
<organism evidence="2 3">
    <name type="scientific">Seonamhaeicola marinus</name>
    <dbReference type="NCBI Taxonomy" id="1912246"/>
    <lineage>
        <taxon>Bacteria</taxon>
        <taxon>Pseudomonadati</taxon>
        <taxon>Bacteroidota</taxon>
        <taxon>Flavobacteriia</taxon>
        <taxon>Flavobacteriales</taxon>
        <taxon>Flavobacteriaceae</taxon>
    </lineage>
</organism>
<name>A0A5D0HKJ2_9FLAO</name>
<dbReference type="GO" id="GO:0004180">
    <property type="term" value="F:carboxypeptidase activity"/>
    <property type="evidence" value="ECO:0007669"/>
    <property type="project" value="UniProtKB-KW"/>
</dbReference>
<feature type="signal peptide" evidence="1">
    <location>
        <begin position="1"/>
        <end position="23"/>
    </location>
</feature>
<dbReference type="InterPro" id="IPR008969">
    <property type="entry name" value="CarboxyPept-like_regulatory"/>
</dbReference>
<dbReference type="SUPFAM" id="SSF49464">
    <property type="entry name" value="Carboxypeptidase regulatory domain-like"/>
    <property type="match status" value="1"/>
</dbReference>
<dbReference type="Pfam" id="PF13715">
    <property type="entry name" value="CarbopepD_reg_2"/>
    <property type="match status" value="1"/>
</dbReference>
<dbReference type="Proteomes" id="UP000323930">
    <property type="component" value="Unassembled WGS sequence"/>
</dbReference>
<keyword evidence="2" id="KW-0378">Hydrolase</keyword>
<dbReference type="RefSeq" id="WP_148545092.1">
    <property type="nucleotide sequence ID" value="NZ_VSDQ01000729.1"/>
</dbReference>
<accession>A0A5D0HKJ2</accession>
<evidence type="ECO:0000313" key="3">
    <source>
        <dbReference type="Proteomes" id="UP000323930"/>
    </source>
</evidence>
<protein>
    <submittedName>
        <fullName evidence="2">Carboxypeptidase-like regulatory domain-containing protein</fullName>
    </submittedName>
</protein>
<keyword evidence="2" id="KW-0645">Protease</keyword>
<evidence type="ECO:0000256" key="1">
    <source>
        <dbReference type="SAM" id="SignalP"/>
    </source>
</evidence>
<evidence type="ECO:0000313" key="2">
    <source>
        <dbReference type="EMBL" id="TYA69822.1"/>
    </source>
</evidence>
<keyword evidence="1" id="KW-0732">Signal</keyword>
<proteinExistence type="predicted"/>
<reference evidence="2 3" key="1">
    <citation type="submission" date="2019-08" db="EMBL/GenBank/DDBJ databases">
        <title>Seonamhaeicola sediminis sp. nov., isolated from marine sediment.</title>
        <authorList>
            <person name="Cao W.R."/>
        </authorList>
    </citation>
    <scope>NUCLEOTIDE SEQUENCE [LARGE SCALE GENOMIC DNA]</scope>
    <source>
        <strain evidence="2 3">B011</strain>
    </source>
</reference>
<comment type="caution">
    <text evidence="2">The sequence shown here is derived from an EMBL/GenBank/DDBJ whole genome shotgun (WGS) entry which is preliminary data.</text>
</comment>